<reference evidence="1 2" key="1">
    <citation type="submission" date="2019-06" db="EMBL/GenBank/DDBJ databases">
        <title>Whole genome shotgun sequence of Streptomyces gardneri NBRC 12865.</title>
        <authorList>
            <person name="Hosoyama A."/>
            <person name="Uohara A."/>
            <person name="Ohji S."/>
            <person name="Ichikawa N."/>
        </authorList>
    </citation>
    <scope>NUCLEOTIDE SEQUENCE [LARGE SCALE GENOMIC DNA]</scope>
    <source>
        <strain evidence="1 2">NBRC 12865</strain>
    </source>
</reference>
<dbReference type="Proteomes" id="UP000315226">
    <property type="component" value="Unassembled WGS sequence"/>
</dbReference>
<evidence type="ECO:0000313" key="2">
    <source>
        <dbReference type="Proteomes" id="UP000315226"/>
    </source>
</evidence>
<keyword evidence="2" id="KW-1185">Reference proteome</keyword>
<gene>
    <name evidence="1" type="ORF">SGA01_26800</name>
</gene>
<protein>
    <submittedName>
        <fullName evidence="1">Uncharacterized protein</fullName>
    </submittedName>
</protein>
<dbReference type="EMBL" id="BJMN01000015">
    <property type="protein sequence ID" value="GEB57075.1"/>
    <property type="molecule type" value="Genomic_DNA"/>
</dbReference>
<proteinExistence type="predicted"/>
<evidence type="ECO:0000313" key="1">
    <source>
        <dbReference type="EMBL" id="GEB57075.1"/>
    </source>
</evidence>
<accession>A0A4Y3RHE8</accession>
<name>A0A4Y3RHE8_9ACTN</name>
<organism evidence="1 2">
    <name type="scientific">Streptomyces gardneri</name>
    <dbReference type="NCBI Taxonomy" id="66892"/>
    <lineage>
        <taxon>Bacteria</taxon>
        <taxon>Bacillati</taxon>
        <taxon>Actinomycetota</taxon>
        <taxon>Actinomycetes</taxon>
        <taxon>Kitasatosporales</taxon>
        <taxon>Streptomycetaceae</taxon>
        <taxon>Streptomyces</taxon>
    </lineage>
</organism>
<dbReference type="AlphaFoldDB" id="A0A4Y3RHE8"/>
<comment type="caution">
    <text evidence="1">The sequence shown here is derived from an EMBL/GenBank/DDBJ whole genome shotgun (WGS) entry which is preliminary data.</text>
</comment>
<sequence>MLIKAYDVGPLVPGESLLVHPGFWSNYLLSMCRWRVCRAPGSGVVRRGRRRYRCPVRGPLPSSVGHDSCQPRATKWTEGICGEAAPYWPTELTVTQPAPIT</sequence>